<dbReference type="EMBL" id="CAXDID020000500">
    <property type="protein sequence ID" value="CAL6097614.1"/>
    <property type="molecule type" value="Genomic_DNA"/>
</dbReference>
<name>A0AA86ULZ7_9EUKA</name>
<proteinExistence type="predicted"/>
<dbReference type="EMBL" id="CATOUU010000877">
    <property type="protein sequence ID" value="CAI9956561.1"/>
    <property type="molecule type" value="Genomic_DNA"/>
</dbReference>
<protein>
    <submittedName>
        <fullName evidence="1">Leucine-rich repeat domain superfamily</fullName>
    </submittedName>
    <submittedName>
        <fullName evidence="2">Leucine-rich_repeat domain superfamily</fullName>
    </submittedName>
</protein>
<evidence type="ECO:0000313" key="2">
    <source>
        <dbReference type="EMBL" id="CAL6097614.1"/>
    </source>
</evidence>
<accession>A0AA86ULZ7</accession>
<dbReference type="SUPFAM" id="SSF52058">
    <property type="entry name" value="L domain-like"/>
    <property type="match status" value="1"/>
</dbReference>
<reference evidence="1" key="1">
    <citation type="submission" date="2023-06" db="EMBL/GenBank/DDBJ databases">
        <authorList>
            <person name="Kurt Z."/>
        </authorList>
    </citation>
    <scope>NUCLEOTIDE SEQUENCE</scope>
</reference>
<dbReference type="AlphaFoldDB" id="A0AA86ULZ7"/>
<evidence type="ECO:0000313" key="1">
    <source>
        <dbReference type="EMBL" id="CAI9956561.1"/>
    </source>
</evidence>
<gene>
    <name evidence="1" type="ORF">HINF_LOCUS44206</name>
    <name evidence="2" type="ORF">HINF_LOCUS69164</name>
</gene>
<reference evidence="2 3" key="2">
    <citation type="submission" date="2024-07" db="EMBL/GenBank/DDBJ databases">
        <authorList>
            <person name="Akdeniz Z."/>
        </authorList>
    </citation>
    <scope>NUCLEOTIDE SEQUENCE [LARGE SCALE GENOMIC DNA]</scope>
</reference>
<dbReference type="Proteomes" id="UP001642409">
    <property type="component" value="Unassembled WGS sequence"/>
</dbReference>
<dbReference type="InterPro" id="IPR032675">
    <property type="entry name" value="LRR_dom_sf"/>
</dbReference>
<dbReference type="Gene3D" id="3.80.10.10">
    <property type="entry name" value="Ribonuclease Inhibitor"/>
    <property type="match status" value="1"/>
</dbReference>
<keyword evidence="3" id="KW-1185">Reference proteome</keyword>
<evidence type="ECO:0000313" key="3">
    <source>
        <dbReference type="Proteomes" id="UP001642409"/>
    </source>
</evidence>
<comment type="caution">
    <text evidence="1">The sequence shown here is derived from an EMBL/GenBank/DDBJ whole genome shotgun (WGS) entry which is preliminary data.</text>
</comment>
<organism evidence="1">
    <name type="scientific">Hexamita inflata</name>
    <dbReference type="NCBI Taxonomy" id="28002"/>
    <lineage>
        <taxon>Eukaryota</taxon>
        <taxon>Metamonada</taxon>
        <taxon>Diplomonadida</taxon>
        <taxon>Hexamitidae</taxon>
        <taxon>Hexamitinae</taxon>
        <taxon>Hexamita</taxon>
    </lineage>
</organism>
<sequence length="175" mass="20657">MKSMQLSQEYKNTSNTNQREALGTLNNLSEYDKSMIEKYQSEIKDGTVAIQRNQDLTSLNFIRLLNLNELVLKYCQRIIPKLESQSIKKLEIIDCKIQSVKDFRLDNLEVLDIQNYFQYLESKTLIFEIVMFQKLKELYLYSWEIDISPLSQMTGLSKLSLIQCNLRSTKYIFNL</sequence>